<organism evidence="1 2">
    <name type="scientific">Vibrio spartinae</name>
    <dbReference type="NCBI Taxonomy" id="1918945"/>
    <lineage>
        <taxon>Bacteria</taxon>
        <taxon>Pseudomonadati</taxon>
        <taxon>Pseudomonadota</taxon>
        <taxon>Gammaproteobacteria</taxon>
        <taxon>Vibrionales</taxon>
        <taxon>Vibrionaceae</taxon>
        <taxon>Vibrio</taxon>
    </lineage>
</organism>
<reference evidence="1 2" key="1">
    <citation type="submission" date="2016-12" db="EMBL/GenBank/DDBJ databases">
        <authorList>
            <person name="Song W.-J."/>
            <person name="Kurnit D.M."/>
        </authorList>
    </citation>
    <scope>NUCLEOTIDE SEQUENCE [LARGE SCALE GENOMIC DNA]</scope>
    <source>
        <strain evidence="1 2">CECT 9026</strain>
    </source>
</reference>
<evidence type="ECO:0000313" key="2">
    <source>
        <dbReference type="Proteomes" id="UP000184774"/>
    </source>
</evidence>
<name>A0A1N6M376_9VIBR</name>
<dbReference type="AlphaFoldDB" id="A0A1N6M376"/>
<gene>
    <name evidence="1" type="ORF">VSP9026_01484</name>
</gene>
<protein>
    <submittedName>
        <fullName evidence="1">Uncharacterized protein</fullName>
    </submittedName>
</protein>
<evidence type="ECO:0000313" key="1">
    <source>
        <dbReference type="EMBL" id="SIO93806.1"/>
    </source>
</evidence>
<accession>A0A1N6M376</accession>
<dbReference type="Proteomes" id="UP000184774">
    <property type="component" value="Unassembled WGS sequence"/>
</dbReference>
<proteinExistence type="predicted"/>
<sequence length="45" mass="5398">MSCEENTGVSIPTLDFASAFTGYQFFDRQKYEKSMRFWDVEHRNQ</sequence>
<dbReference type="EMBL" id="FSSB01000010">
    <property type="protein sequence ID" value="SIO93806.1"/>
    <property type="molecule type" value="Genomic_DNA"/>
</dbReference>